<dbReference type="KEGG" id="mmab:HQ865_15580"/>
<keyword evidence="4" id="KW-1185">Reference proteome</keyword>
<dbReference type="Pfam" id="PF02911">
    <property type="entry name" value="Formyl_trans_C"/>
    <property type="match status" value="1"/>
</dbReference>
<dbReference type="InterPro" id="IPR002376">
    <property type="entry name" value="Formyl_transf_N"/>
</dbReference>
<evidence type="ECO:0000259" key="1">
    <source>
        <dbReference type="Pfam" id="PF00551"/>
    </source>
</evidence>
<dbReference type="Gene3D" id="3.40.50.12230">
    <property type="match status" value="1"/>
</dbReference>
<dbReference type="InterPro" id="IPR005793">
    <property type="entry name" value="Formyl_trans_C"/>
</dbReference>
<reference evidence="3 4" key="1">
    <citation type="submission" date="2020-05" db="EMBL/GenBank/DDBJ databases">
        <title>Mucilaginibacter mali sp. nov.</title>
        <authorList>
            <person name="Kim H.S."/>
            <person name="Lee K.C."/>
            <person name="Suh M.K."/>
            <person name="Kim J.-S."/>
            <person name="Han K.-I."/>
            <person name="Eom M.K."/>
            <person name="Shin Y.K."/>
            <person name="Lee J.-S."/>
        </authorList>
    </citation>
    <scope>NUCLEOTIDE SEQUENCE [LARGE SCALE GENOMIC DNA]</scope>
    <source>
        <strain evidence="3 4">G2-14</strain>
    </source>
</reference>
<dbReference type="GO" id="GO:0005829">
    <property type="term" value="C:cytosol"/>
    <property type="evidence" value="ECO:0007669"/>
    <property type="project" value="TreeGrafter"/>
</dbReference>
<dbReference type="PANTHER" id="PTHR11138">
    <property type="entry name" value="METHIONYL-TRNA FORMYLTRANSFERASE"/>
    <property type="match status" value="1"/>
</dbReference>
<dbReference type="Pfam" id="PF00551">
    <property type="entry name" value="Formyl_trans_N"/>
    <property type="match status" value="1"/>
</dbReference>
<protein>
    <submittedName>
        <fullName evidence="3">Uncharacterized protein</fullName>
    </submittedName>
</protein>
<dbReference type="InterPro" id="IPR036477">
    <property type="entry name" value="Formyl_transf_N_sf"/>
</dbReference>
<sequence length="318" mass="34767">MRIVLFTSLLPAFAALDQLRSEGWLKAVVSTDKIPAQNGQLKIVCENAGIKFLEVTQSSLVLVVEQLFAEVKPDAAIMFGFSYRIPAIIYQMPLLGFYNVHFSLLPAYRGPDPVFHQLKNGEQVGGVSIHKVARRFDSGDIVLQQPFPLFPGETWGLCFSRHIPTAAGMVMELLRKLNEGTFLPTLAQDEQRASYHKRLDIDDTTIKWDIQTAAQIDSLVNACNPAAGGALTFFRQLPVRVFEVSQVEGQSGQDVQPGTVIHAGADGVYVQCLNRQMLRINILSLNEGVISGAKFAALGIQAGDIFGASEAMQPASVH</sequence>
<dbReference type="RefSeq" id="WP_173415782.1">
    <property type="nucleotide sequence ID" value="NZ_CP054139.1"/>
</dbReference>
<evidence type="ECO:0000313" key="4">
    <source>
        <dbReference type="Proteomes" id="UP000505355"/>
    </source>
</evidence>
<gene>
    <name evidence="3" type="ORF">HQ865_15580</name>
</gene>
<proteinExistence type="predicted"/>
<dbReference type="EMBL" id="CP054139">
    <property type="protein sequence ID" value="QKJ31115.1"/>
    <property type="molecule type" value="Genomic_DNA"/>
</dbReference>
<name>A0A7D4TW51_9SPHI</name>
<dbReference type="SUPFAM" id="SSF53328">
    <property type="entry name" value="Formyltransferase"/>
    <property type="match status" value="1"/>
</dbReference>
<evidence type="ECO:0000313" key="3">
    <source>
        <dbReference type="EMBL" id="QKJ31115.1"/>
    </source>
</evidence>
<evidence type="ECO:0000259" key="2">
    <source>
        <dbReference type="Pfam" id="PF02911"/>
    </source>
</evidence>
<feature type="domain" description="Formyl transferase C-terminal" evidence="2">
    <location>
        <begin position="202"/>
        <end position="288"/>
    </location>
</feature>
<feature type="domain" description="Formyl transferase N-terminal" evidence="1">
    <location>
        <begin position="64"/>
        <end position="155"/>
    </location>
</feature>
<organism evidence="3 4">
    <name type="scientific">Mucilaginibacter mali</name>
    <dbReference type="NCBI Taxonomy" id="2740462"/>
    <lineage>
        <taxon>Bacteria</taxon>
        <taxon>Pseudomonadati</taxon>
        <taxon>Bacteroidota</taxon>
        <taxon>Sphingobacteriia</taxon>
        <taxon>Sphingobacteriales</taxon>
        <taxon>Sphingobacteriaceae</taxon>
        <taxon>Mucilaginibacter</taxon>
    </lineage>
</organism>
<dbReference type="Proteomes" id="UP000505355">
    <property type="component" value="Chromosome"/>
</dbReference>
<dbReference type="PANTHER" id="PTHR11138:SF5">
    <property type="entry name" value="METHIONYL-TRNA FORMYLTRANSFERASE, MITOCHONDRIAL"/>
    <property type="match status" value="1"/>
</dbReference>
<dbReference type="SUPFAM" id="SSF50486">
    <property type="entry name" value="FMT C-terminal domain-like"/>
    <property type="match status" value="1"/>
</dbReference>
<accession>A0A7D4TW51</accession>
<dbReference type="GO" id="GO:0004479">
    <property type="term" value="F:methionyl-tRNA formyltransferase activity"/>
    <property type="evidence" value="ECO:0007669"/>
    <property type="project" value="TreeGrafter"/>
</dbReference>
<dbReference type="AlphaFoldDB" id="A0A7D4TW51"/>
<dbReference type="InterPro" id="IPR011034">
    <property type="entry name" value="Formyl_transferase-like_C_sf"/>
</dbReference>